<dbReference type="InterPro" id="IPR003599">
    <property type="entry name" value="Ig_sub"/>
</dbReference>
<keyword evidence="1" id="KW-0732">Signal</keyword>
<dbReference type="SUPFAM" id="SSF48726">
    <property type="entry name" value="Immunoglobulin"/>
    <property type="match status" value="1"/>
</dbReference>
<protein>
    <recommendedName>
        <fullName evidence="2">Ig-like domain-containing protein</fullName>
    </recommendedName>
</protein>
<reference evidence="3" key="1">
    <citation type="submission" date="2021-02" db="EMBL/GenBank/DDBJ databases">
        <title>Comparative genomics reveals that relaxation of natural selection precedes convergent phenotypic evolution of cavefish.</title>
        <authorList>
            <person name="Peng Z."/>
        </authorList>
    </citation>
    <scope>NUCLEOTIDE SEQUENCE</scope>
    <source>
        <tissue evidence="3">Muscle</tissue>
    </source>
</reference>
<evidence type="ECO:0000256" key="1">
    <source>
        <dbReference type="SAM" id="SignalP"/>
    </source>
</evidence>
<dbReference type="Proteomes" id="UP001059041">
    <property type="component" value="Linkage Group LG4"/>
</dbReference>
<dbReference type="Gene3D" id="2.60.40.10">
    <property type="entry name" value="Immunoglobulins"/>
    <property type="match status" value="1"/>
</dbReference>
<sequence>MQVSHPNSMFLLFAVFCYLPSYIAGVAVKYSREPFTKAEGASLSLTCMVQFGKKACKEIQSKWCLLLTPDNCKPLIDPHRYIIHVNETEDREYRLRRIFITFNSLNLQDSGYYQCNAKCESGTEAKGHLVHLAVTEHSGVVKMHRFVKGARRAYPLLMRLMISGLGGCALRSDEMRIGVRDAPHGVYAWRTRRRQYHQHGEPSSETPCLIRGAIKYPYSEAHQVSDALSGFVTFVLKLRSVIYRGNSMQRKSESASAPWHLQVHMRTGIDISFDVYSKRTNRF</sequence>
<dbReference type="AlphaFoldDB" id="A0A9W8C8E6"/>
<feature type="chain" id="PRO_5040900984" description="Ig-like domain-containing protein" evidence="1">
    <location>
        <begin position="26"/>
        <end position="283"/>
    </location>
</feature>
<name>A0A9W8C8E6_TRIRA</name>
<dbReference type="PROSITE" id="PS50835">
    <property type="entry name" value="IG_LIKE"/>
    <property type="match status" value="1"/>
</dbReference>
<evidence type="ECO:0000259" key="2">
    <source>
        <dbReference type="PROSITE" id="PS50835"/>
    </source>
</evidence>
<accession>A0A9W8C8E6</accession>
<dbReference type="EMBL" id="JAFHDT010000004">
    <property type="protein sequence ID" value="KAI7810775.1"/>
    <property type="molecule type" value="Genomic_DNA"/>
</dbReference>
<comment type="caution">
    <text evidence="3">The sequence shown here is derived from an EMBL/GenBank/DDBJ whole genome shotgun (WGS) entry which is preliminary data.</text>
</comment>
<proteinExistence type="predicted"/>
<dbReference type="InterPro" id="IPR007110">
    <property type="entry name" value="Ig-like_dom"/>
</dbReference>
<evidence type="ECO:0000313" key="3">
    <source>
        <dbReference type="EMBL" id="KAI7810775.1"/>
    </source>
</evidence>
<dbReference type="InterPro" id="IPR013783">
    <property type="entry name" value="Ig-like_fold"/>
</dbReference>
<organism evidence="3 4">
    <name type="scientific">Triplophysa rosa</name>
    <name type="common">Cave loach</name>
    <dbReference type="NCBI Taxonomy" id="992332"/>
    <lineage>
        <taxon>Eukaryota</taxon>
        <taxon>Metazoa</taxon>
        <taxon>Chordata</taxon>
        <taxon>Craniata</taxon>
        <taxon>Vertebrata</taxon>
        <taxon>Euteleostomi</taxon>
        <taxon>Actinopterygii</taxon>
        <taxon>Neopterygii</taxon>
        <taxon>Teleostei</taxon>
        <taxon>Ostariophysi</taxon>
        <taxon>Cypriniformes</taxon>
        <taxon>Nemacheilidae</taxon>
        <taxon>Triplophysa</taxon>
    </lineage>
</organism>
<dbReference type="Pfam" id="PF07686">
    <property type="entry name" value="V-set"/>
    <property type="match status" value="1"/>
</dbReference>
<feature type="domain" description="Ig-like" evidence="2">
    <location>
        <begin position="20"/>
        <end position="135"/>
    </location>
</feature>
<dbReference type="SMART" id="SM00409">
    <property type="entry name" value="IG"/>
    <property type="match status" value="1"/>
</dbReference>
<dbReference type="InterPro" id="IPR036179">
    <property type="entry name" value="Ig-like_dom_sf"/>
</dbReference>
<keyword evidence="4" id="KW-1185">Reference proteome</keyword>
<feature type="signal peptide" evidence="1">
    <location>
        <begin position="1"/>
        <end position="25"/>
    </location>
</feature>
<evidence type="ECO:0000313" key="4">
    <source>
        <dbReference type="Proteomes" id="UP001059041"/>
    </source>
</evidence>
<dbReference type="InterPro" id="IPR013106">
    <property type="entry name" value="Ig_V-set"/>
</dbReference>
<gene>
    <name evidence="3" type="ORF">IRJ41_006474</name>
</gene>